<keyword evidence="2" id="KW-1185">Reference proteome</keyword>
<dbReference type="RefSeq" id="XP_007728572.1">
    <property type="nucleotide sequence ID" value="XM_007730382.1"/>
</dbReference>
<evidence type="ECO:0000313" key="1">
    <source>
        <dbReference type="EMBL" id="EXJ91682.1"/>
    </source>
</evidence>
<name>W9YFL7_9EURO</name>
<reference evidence="1 2" key="1">
    <citation type="submission" date="2013-03" db="EMBL/GenBank/DDBJ databases">
        <title>The Genome Sequence of Capronia epimyces CBS 606.96.</title>
        <authorList>
            <consortium name="The Broad Institute Genomics Platform"/>
            <person name="Cuomo C."/>
            <person name="de Hoog S."/>
            <person name="Gorbushina A."/>
            <person name="Walker B."/>
            <person name="Young S.K."/>
            <person name="Zeng Q."/>
            <person name="Gargeya S."/>
            <person name="Fitzgerald M."/>
            <person name="Haas B."/>
            <person name="Abouelleil A."/>
            <person name="Allen A.W."/>
            <person name="Alvarado L."/>
            <person name="Arachchi H.M."/>
            <person name="Berlin A.M."/>
            <person name="Chapman S.B."/>
            <person name="Gainer-Dewar J."/>
            <person name="Goldberg J."/>
            <person name="Griggs A."/>
            <person name="Gujja S."/>
            <person name="Hansen M."/>
            <person name="Howarth C."/>
            <person name="Imamovic A."/>
            <person name="Ireland A."/>
            <person name="Larimer J."/>
            <person name="McCowan C."/>
            <person name="Murphy C."/>
            <person name="Pearson M."/>
            <person name="Poon T.W."/>
            <person name="Priest M."/>
            <person name="Roberts A."/>
            <person name="Saif S."/>
            <person name="Shea T."/>
            <person name="Sisk P."/>
            <person name="Sykes S."/>
            <person name="Wortman J."/>
            <person name="Nusbaum C."/>
            <person name="Birren B."/>
        </authorList>
    </citation>
    <scope>NUCLEOTIDE SEQUENCE [LARGE SCALE GENOMIC DNA]</scope>
    <source>
        <strain evidence="1 2">CBS 606.96</strain>
    </source>
</reference>
<proteinExistence type="predicted"/>
<organism evidence="1 2">
    <name type="scientific">Capronia epimyces CBS 606.96</name>
    <dbReference type="NCBI Taxonomy" id="1182542"/>
    <lineage>
        <taxon>Eukaryota</taxon>
        <taxon>Fungi</taxon>
        <taxon>Dikarya</taxon>
        <taxon>Ascomycota</taxon>
        <taxon>Pezizomycotina</taxon>
        <taxon>Eurotiomycetes</taxon>
        <taxon>Chaetothyriomycetidae</taxon>
        <taxon>Chaetothyriales</taxon>
        <taxon>Herpotrichiellaceae</taxon>
        <taxon>Capronia</taxon>
    </lineage>
</organism>
<dbReference type="OrthoDB" id="5243686at2759"/>
<dbReference type="eggNOG" id="ENOG502T05Q">
    <property type="taxonomic scope" value="Eukaryota"/>
</dbReference>
<dbReference type="Proteomes" id="UP000019478">
    <property type="component" value="Unassembled WGS sequence"/>
</dbReference>
<dbReference type="STRING" id="1182542.W9YFL7"/>
<dbReference type="AlphaFoldDB" id="W9YFL7"/>
<dbReference type="HOGENOM" id="CLU_1115771_0_0_1"/>
<accession>W9YFL7</accession>
<evidence type="ECO:0000313" key="2">
    <source>
        <dbReference type="Proteomes" id="UP000019478"/>
    </source>
</evidence>
<sequence length="267" mass="31268">MDFHQEQSYPPRQGQPFCRPFFLRIRNIEHTQDPQIPPPERGPDFYWAPPESRNQFRLKDTTSWWIWDPEEYPRAYNLQRLRPATPEENERRVTLRSCTMFWGPDRHGYLIVPVDCLKIELSSTTLPWRRLSFGRTRKPETAQVALAGYHMERYHLHIPGPEHWFEQLLPVVCEPPSLAPRTCTLAGDLSVLVGLIAFSADPSTAIRAVDQSFRPNPASTRFHPNQLPKYPQNLFRGMIIEIGYDPFVVTEAELRQWEDGRWGEIFS</sequence>
<gene>
    <name evidence="1" type="ORF">A1O3_00232</name>
</gene>
<protein>
    <submittedName>
        <fullName evidence="1">Uncharacterized protein</fullName>
    </submittedName>
</protein>
<dbReference type="EMBL" id="AMGY01000001">
    <property type="protein sequence ID" value="EXJ91682.1"/>
    <property type="molecule type" value="Genomic_DNA"/>
</dbReference>
<comment type="caution">
    <text evidence="1">The sequence shown here is derived from an EMBL/GenBank/DDBJ whole genome shotgun (WGS) entry which is preliminary data.</text>
</comment>
<dbReference type="GeneID" id="19164372"/>